<dbReference type="InterPro" id="IPR036390">
    <property type="entry name" value="WH_DNA-bd_sf"/>
</dbReference>
<name>A0ABU2TXK2_9ACTN</name>
<organism evidence="5 6">
    <name type="scientific">Streptomyces gibsoniae</name>
    <dbReference type="NCBI Taxonomy" id="3075529"/>
    <lineage>
        <taxon>Bacteria</taxon>
        <taxon>Bacillati</taxon>
        <taxon>Actinomycetota</taxon>
        <taxon>Actinomycetes</taxon>
        <taxon>Kitasatosporales</taxon>
        <taxon>Streptomycetaceae</taxon>
        <taxon>Streptomyces</taxon>
    </lineage>
</organism>
<evidence type="ECO:0000313" key="5">
    <source>
        <dbReference type="EMBL" id="MDT0465694.1"/>
    </source>
</evidence>
<keyword evidence="2" id="KW-0238">DNA-binding</keyword>
<dbReference type="SUPFAM" id="SSF46785">
    <property type="entry name" value="Winged helix' DNA-binding domain"/>
    <property type="match status" value="1"/>
</dbReference>
<evidence type="ECO:0000256" key="1">
    <source>
        <dbReference type="ARBA" id="ARBA00023015"/>
    </source>
</evidence>
<evidence type="ECO:0000256" key="2">
    <source>
        <dbReference type="ARBA" id="ARBA00023125"/>
    </source>
</evidence>
<feature type="domain" description="HTH marR-type" evidence="4">
    <location>
        <begin position="17"/>
        <end position="149"/>
    </location>
</feature>
<dbReference type="InterPro" id="IPR036388">
    <property type="entry name" value="WH-like_DNA-bd_sf"/>
</dbReference>
<sequence>MTMNAPDSPSPALGTGPARIGPLLRLAQRRAARTFAEALRPLGIEGRHYGVLLNLATHGPLSQRQLIDLTGSDKSAMVRTVDDLEARGLAVRRPSPADRRAYAVDMTGEGKALFADASRISDEVGARLLDCVEEEDQELLCTLLGRFIAATAA</sequence>
<reference evidence="6" key="1">
    <citation type="submission" date="2023-07" db="EMBL/GenBank/DDBJ databases">
        <title>30 novel species of actinomycetes from the DSMZ collection.</title>
        <authorList>
            <person name="Nouioui I."/>
        </authorList>
    </citation>
    <scope>NUCLEOTIDE SEQUENCE [LARGE SCALE GENOMIC DNA]</scope>
    <source>
        <strain evidence="6">DSM 41699</strain>
    </source>
</reference>
<dbReference type="Gene3D" id="1.10.10.10">
    <property type="entry name" value="Winged helix-like DNA-binding domain superfamily/Winged helix DNA-binding domain"/>
    <property type="match status" value="1"/>
</dbReference>
<dbReference type="PROSITE" id="PS50995">
    <property type="entry name" value="HTH_MARR_2"/>
    <property type="match status" value="1"/>
</dbReference>
<dbReference type="Proteomes" id="UP001183809">
    <property type="component" value="Unassembled WGS sequence"/>
</dbReference>
<comment type="caution">
    <text evidence="5">The sequence shown here is derived from an EMBL/GenBank/DDBJ whole genome shotgun (WGS) entry which is preliminary data.</text>
</comment>
<protein>
    <submittedName>
        <fullName evidence="5">MarR family transcriptional regulator</fullName>
    </submittedName>
</protein>
<keyword evidence="3" id="KW-0804">Transcription</keyword>
<dbReference type="Pfam" id="PF12802">
    <property type="entry name" value="MarR_2"/>
    <property type="match status" value="1"/>
</dbReference>
<dbReference type="InterPro" id="IPR000835">
    <property type="entry name" value="HTH_MarR-typ"/>
</dbReference>
<evidence type="ECO:0000313" key="6">
    <source>
        <dbReference type="Proteomes" id="UP001183809"/>
    </source>
</evidence>
<dbReference type="EMBL" id="JAVREY010000027">
    <property type="protein sequence ID" value="MDT0465694.1"/>
    <property type="molecule type" value="Genomic_DNA"/>
</dbReference>
<dbReference type="PANTHER" id="PTHR42756:SF1">
    <property type="entry name" value="TRANSCRIPTIONAL REPRESSOR OF EMRAB OPERON"/>
    <property type="match status" value="1"/>
</dbReference>
<gene>
    <name evidence="5" type="ORF">RM764_22260</name>
</gene>
<evidence type="ECO:0000256" key="3">
    <source>
        <dbReference type="ARBA" id="ARBA00023163"/>
    </source>
</evidence>
<proteinExistence type="predicted"/>
<keyword evidence="6" id="KW-1185">Reference proteome</keyword>
<dbReference type="SMART" id="SM00347">
    <property type="entry name" value="HTH_MARR"/>
    <property type="match status" value="1"/>
</dbReference>
<evidence type="ECO:0000259" key="4">
    <source>
        <dbReference type="PROSITE" id="PS50995"/>
    </source>
</evidence>
<keyword evidence="1" id="KW-0805">Transcription regulation</keyword>
<dbReference type="RefSeq" id="WP_311697163.1">
    <property type="nucleotide sequence ID" value="NZ_JAVREY010000027.1"/>
</dbReference>
<accession>A0ABU2TXK2</accession>
<dbReference type="PANTHER" id="PTHR42756">
    <property type="entry name" value="TRANSCRIPTIONAL REGULATOR, MARR"/>
    <property type="match status" value="1"/>
</dbReference>
<dbReference type="PRINTS" id="PR00598">
    <property type="entry name" value="HTHMARR"/>
</dbReference>